<evidence type="ECO:0000313" key="3">
    <source>
        <dbReference type="Proteomes" id="UP000008850"/>
    </source>
</evidence>
<evidence type="ECO:0000256" key="1">
    <source>
        <dbReference type="SAM" id="Phobius"/>
    </source>
</evidence>
<proteinExistence type="predicted"/>
<keyword evidence="1" id="KW-0812">Transmembrane</keyword>
<feature type="transmembrane region" description="Helical" evidence="1">
    <location>
        <begin position="80"/>
        <end position="100"/>
    </location>
</feature>
<dbReference type="EMBL" id="CP003075">
    <property type="protein sequence ID" value="AEQ50438.1"/>
    <property type="molecule type" value="Genomic_DNA"/>
</dbReference>
<gene>
    <name evidence="2" type="ordered locus">KKY_394</name>
</gene>
<keyword evidence="1" id="KW-0472">Membrane</keyword>
<sequence>MADFSLTNGLEKPVKSQIRELRRQLDSISKSLAEHGLDFDDLADEAGDFIHGARKNARRATKQARKDIDVLSRAAHKAPASAGAVLVVAAAVGFGLGYLLHIAQDHR</sequence>
<evidence type="ECO:0000313" key="2">
    <source>
        <dbReference type="EMBL" id="AEQ50438.1"/>
    </source>
</evidence>
<name>G4R9L8_PELHB</name>
<dbReference type="Gene3D" id="1.20.5.1160">
    <property type="entry name" value="Vasodilator-stimulated phosphoprotein"/>
    <property type="match status" value="1"/>
</dbReference>
<dbReference type="HOGENOM" id="CLU_2207521_0_0_5"/>
<dbReference type="AlphaFoldDB" id="G4R9L8"/>
<dbReference type="RefSeq" id="WP_014129588.1">
    <property type="nucleotide sequence ID" value="NC_016078.1"/>
</dbReference>
<dbReference type="Proteomes" id="UP000008850">
    <property type="component" value="Chromosome"/>
</dbReference>
<dbReference type="KEGG" id="phl:KKY_394"/>
<protein>
    <submittedName>
        <fullName evidence="2">Uncharacterized protein</fullName>
    </submittedName>
</protein>
<keyword evidence="1" id="KW-1133">Transmembrane helix</keyword>
<reference evidence="2 3" key="1">
    <citation type="journal article" date="2012" name="J. Bacteriol.">
        <title>Complete genome sequence of Pelagibacterium halotolerans B2T.</title>
        <authorList>
            <person name="Huo Y.Y."/>
            <person name="Cheng H."/>
            <person name="Han X.F."/>
            <person name="Jiang X.W."/>
            <person name="Sun C."/>
            <person name="Zhang X.Q."/>
            <person name="Zhu X.F."/>
            <person name="Liu Y.F."/>
            <person name="Li P.F."/>
            <person name="Ni P.X."/>
            <person name="Wu M."/>
        </authorList>
    </citation>
    <scope>NUCLEOTIDE SEQUENCE [LARGE SCALE GENOMIC DNA]</scope>
    <source>
        <strain evidence="3">DSM 22347 / JCM 15775 / CGMCC 1.7692 / B2</strain>
    </source>
</reference>
<dbReference type="eggNOG" id="ENOG5033HJJ">
    <property type="taxonomic scope" value="Bacteria"/>
</dbReference>
<keyword evidence="3" id="KW-1185">Reference proteome</keyword>
<accession>G4R9L8</accession>
<organism evidence="2 3">
    <name type="scientific">Pelagibacterium halotolerans (strain DSM 22347 / JCM 15775 / CGMCC 1.7692 / B2)</name>
    <dbReference type="NCBI Taxonomy" id="1082931"/>
    <lineage>
        <taxon>Bacteria</taxon>
        <taxon>Pseudomonadati</taxon>
        <taxon>Pseudomonadota</taxon>
        <taxon>Alphaproteobacteria</taxon>
        <taxon>Hyphomicrobiales</taxon>
        <taxon>Devosiaceae</taxon>
        <taxon>Pelagibacterium</taxon>
    </lineage>
</organism>